<dbReference type="AlphaFoldDB" id="A0AAU7E7I7"/>
<keyword evidence="2" id="KW-0378">Hydrolase</keyword>
<dbReference type="PANTHER" id="PTHR30399:SF1">
    <property type="entry name" value="UTP PYROPHOSPHATASE"/>
    <property type="match status" value="1"/>
</dbReference>
<dbReference type="GO" id="GO:0008237">
    <property type="term" value="F:metallopeptidase activity"/>
    <property type="evidence" value="ECO:0007669"/>
    <property type="project" value="UniProtKB-KW"/>
</dbReference>
<dbReference type="CDD" id="cd07344">
    <property type="entry name" value="M48_yhfN_like"/>
    <property type="match status" value="1"/>
</dbReference>
<dbReference type="Pfam" id="PF01863">
    <property type="entry name" value="YgjP-like"/>
    <property type="match status" value="1"/>
</dbReference>
<accession>A0AAU7E7I7</accession>
<keyword evidence="2" id="KW-0482">Metalloprotease</keyword>
<keyword evidence="2" id="KW-0645">Protease</keyword>
<gene>
    <name evidence="2" type="ORF">AAH949_05980</name>
</gene>
<dbReference type="InterPro" id="IPR002725">
    <property type="entry name" value="YgjP-like_metallopeptidase"/>
</dbReference>
<dbReference type="PANTHER" id="PTHR30399">
    <property type="entry name" value="UNCHARACTERIZED PROTEIN YGJP"/>
    <property type="match status" value="1"/>
</dbReference>
<evidence type="ECO:0000259" key="1">
    <source>
        <dbReference type="Pfam" id="PF01863"/>
    </source>
</evidence>
<dbReference type="RefSeq" id="WP_348518224.1">
    <property type="nucleotide sequence ID" value="NZ_CP155620.1"/>
</dbReference>
<dbReference type="Gene3D" id="3.30.2010.10">
    <property type="entry name" value="Metalloproteases ('zincins'), catalytic domain"/>
    <property type="match status" value="1"/>
</dbReference>
<reference evidence="2" key="1">
    <citation type="submission" date="2024-05" db="EMBL/GenBank/DDBJ databases">
        <title>Campylobacter coli isolated from environmental waters in Slovenia.</title>
        <authorList>
            <person name="Zautner A.E."/>
            <person name="Bunk B."/>
            <person name="Riedel T."/>
            <person name="Sproeer C."/>
        </authorList>
    </citation>
    <scope>NUCLEOTIDE SEQUENCE</scope>
    <source>
        <strain evidence="2">CCS1377</strain>
    </source>
</reference>
<dbReference type="EMBL" id="CP155620">
    <property type="protein sequence ID" value="XBJ28652.1"/>
    <property type="molecule type" value="Genomic_DNA"/>
</dbReference>
<organism evidence="2">
    <name type="scientific">Campylobacter sp. CCS1377</name>
    <dbReference type="NCBI Taxonomy" id="3158229"/>
    <lineage>
        <taxon>Bacteria</taxon>
        <taxon>Pseudomonadati</taxon>
        <taxon>Campylobacterota</taxon>
        <taxon>Epsilonproteobacteria</taxon>
        <taxon>Campylobacterales</taxon>
        <taxon>Campylobacteraceae</taxon>
        <taxon>Campylobacter</taxon>
    </lineage>
</organism>
<proteinExistence type="predicted"/>
<evidence type="ECO:0000313" key="2">
    <source>
        <dbReference type="EMBL" id="XBJ28652.1"/>
    </source>
</evidence>
<dbReference type="InterPro" id="IPR053136">
    <property type="entry name" value="UTP_pyrophosphatase-like"/>
</dbReference>
<feature type="domain" description="YgjP-like metallopeptidase" evidence="1">
    <location>
        <begin position="26"/>
        <end position="215"/>
    </location>
</feature>
<sequence length="220" mass="26540">MARQSSGVKSFYFLDKEFFYQVKNIKSLRLKLNEKGEFHLSIPNFCSLEKAREFLSQNEAWIQKTWQNFESKQKNINENEIYFLGKKYLLNLNENFKKTQILKGEIKSASKEDFEKFLRMNAKIIFSFYLQKWSEKTGLHYTHLSIKKMKTRWGSCNHKKGYINLNLKLLEKSLKAIEYVILHELAHLKFPNHSKEFYGFIFEFMSDFKDREKMFKISFK</sequence>
<protein>
    <submittedName>
        <fullName evidence="2">SprT family zinc-dependent metalloprotease</fullName>
        <ecNumber evidence="2">3.4.-.-</ecNumber>
    </submittedName>
</protein>
<dbReference type="EC" id="3.4.-.-" evidence="2"/>
<name>A0AAU7E7I7_9BACT</name>